<dbReference type="GO" id="GO:0005741">
    <property type="term" value="C:mitochondrial outer membrane"/>
    <property type="evidence" value="ECO:0007669"/>
    <property type="project" value="InterPro"/>
</dbReference>
<dbReference type="AlphaFoldDB" id="A0A816SLH7"/>
<dbReference type="CDD" id="cd07306">
    <property type="entry name" value="Porin3_VDAC"/>
    <property type="match status" value="1"/>
</dbReference>
<dbReference type="GO" id="GO:0008308">
    <property type="term" value="F:voltage-gated monoatomic anion channel activity"/>
    <property type="evidence" value="ECO:0007669"/>
    <property type="project" value="InterPro"/>
</dbReference>
<evidence type="ECO:0000256" key="3">
    <source>
        <dbReference type="ARBA" id="ARBA00012121"/>
    </source>
</evidence>
<dbReference type="EMBL" id="HG994360">
    <property type="protein sequence ID" value="CAF2088325.1"/>
    <property type="molecule type" value="Genomic_DNA"/>
</dbReference>
<dbReference type="Gene3D" id="2.40.160.10">
    <property type="entry name" value="Porin"/>
    <property type="match status" value="1"/>
</dbReference>
<protein>
    <recommendedName>
        <fullName evidence="3">adenylyl-sulfate kinase</fullName>
        <ecNumber evidence="3">2.7.1.25</ecNumber>
    </recommendedName>
</protein>
<reference evidence="9" key="1">
    <citation type="submission" date="2021-01" db="EMBL/GenBank/DDBJ databases">
        <authorList>
            <consortium name="Genoscope - CEA"/>
            <person name="William W."/>
        </authorList>
    </citation>
    <scope>NUCLEOTIDE SEQUENCE</scope>
</reference>
<dbReference type="EC" id="2.7.1.25" evidence="3"/>
<keyword evidence="4" id="KW-0808">Transferase</keyword>
<dbReference type="PANTHER" id="PTHR11055">
    <property type="entry name" value="BIFUNCTIONAL 3'-PHOSPHOADENOSINE 5'-PHOSPHOSULFATE SYNTHASE"/>
    <property type="match status" value="1"/>
</dbReference>
<dbReference type="PANTHER" id="PTHR11055:SF44">
    <property type="entry name" value="ADENYLYL-SULFATE KINASE 4, CHLOROPLASTIC"/>
    <property type="match status" value="1"/>
</dbReference>
<dbReference type="CDD" id="cd02027">
    <property type="entry name" value="APSK"/>
    <property type="match status" value="1"/>
</dbReference>
<dbReference type="NCBIfam" id="TIGR00455">
    <property type="entry name" value="apsK"/>
    <property type="match status" value="1"/>
</dbReference>
<feature type="domain" description="APS kinase" evidence="8">
    <location>
        <begin position="259"/>
        <end position="409"/>
    </location>
</feature>
<gene>
    <name evidence="9" type="ORF">DARMORV10_A06P32900.1</name>
</gene>
<organism evidence="9">
    <name type="scientific">Brassica napus</name>
    <name type="common">Rape</name>
    <dbReference type="NCBI Taxonomy" id="3708"/>
    <lineage>
        <taxon>Eukaryota</taxon>
        <taxon>Viridiplantae</taxon>
        <taxon>Streptophyta</taxon>
        <taxon>Embryophyta</taxon>
        <taxon>Tracheophyta</taxon>
        <taxon>Spermatophyta</taxon>
        <taxon>Magnoliopsida</taxon>
        <taxon>eudicotyledons</taxon>
        <taxon>Gunneridae</taxon>
        <taxon>Pentapetalae</taxon>
        <taxon>rosids</taxon>
        <taxon>malvids</taxon>
        <taxon>Brassicales</taxon>
        <taxon>Brassicaceae</taxon>
        <taxon>Brassiceae</taxon>
        <taxon>Brassica</taxon>
    </lineage>
</organism>
<evidence type="ECO:0000256" key="1">
    <source>
        <dbReference type="ARBA" id="ARBA00004678"/>
    </source>
</evidence>
<proteinExistence type="inferred from homology"/>
<dbReference type="InterPro" id="IPR027417">
    <property type="entry name" value="P-loop_NTPase"/>
</dbReference>
<sequence length="446" mass="48595">MSKGPGLFSDIGKKAKDLLTRDYTSDHKFSISTYSASGVALTSTALKKGGVHAADVTTQYKYKNAVFDVKIDTDSTVLTTVTFTEILPSTKAIVSFKVPDNSSGKLEVQYFHDHAAVTATAALKQNPLIDITATLGTPVISFGAEAGYDTSSKTFTKYNAGISVTKPDACASIILCYVSPAFGESRNLRLSLSDSRSLEPAGLKFRGKSQRRLSFFRRIMATDESISARPGETQQINGNIVWHSCPITKCDRQELINQKGCVIWITGLSGSGKSSLACALSRALYNRGKLSYILDGDNVRHGLNSDLSFKAEDRAENIRRVGEVARLFADAGIICIASLISPYRKERAACRALLPLGDFIEVFMDVPLHVCEARDPKGLYKRARAGEIKGFTGIDDPYEPPLDCEIVIQNNRDENSSLSEMAEIVVSYLDQNGYLKAQAVVENHST</sequence>
<dbReference type="GO" id="GO:0005524">
    <property type="term" value="F:ATP binding"/>
    <property type="evidence" value="ECO:0007669"/>
    <property type="project" value="UniProtKB-KW"/>
</dbReference>
<dbReference type="FunFam" id="3.40.50.300:FF:000212">
    <property type="entry name" value="Adenylyl-sulfate kinase"/>
    <property type="match status" value="1"/>
</dbReference>
<dbReference type="InterPro" id="IPR027246">
    <property type="entry name" value="Porin_Euk/Tom40"/>
</dbReference>
<dbReference type="Pfam" id="PF01583">
    <property type="entry name" value="APS_kinase"/>
    <property type="match status" value="1"/>
</dbReference>
<evidence type="ECO:0000256" key="4">
    <source>
        <dbReference type="ARBA" id="ARBA00022679"/>
    </source>
</evidence>
<evidence type="ECO:0000313" key="9">
    <source>
        <dbReference type="EMBL" id="CAF2088325.1"/>
    </source>
</evidence>
<dbReference type="Pfam" id="PF01459">
    <property type="entry name" value="Porin_3"/>
    <property type="match status" value="1"/>
</dbReference>
<keyword evidence="6" id="KW-0418">Kinase</keyword>
<dbReference type="InterPro" id="IPR059117">
    <property type="entry name" value="APS_kinase_dom"/>
</dbReference>
<dbReference type="SUPFAM" id="SSF52540">
    <property type="entry name" value="P-loop containing nucleoside triphosphate hydrolases"/>
    <property type="match status" value="1"/>
</dbReference>
<dbReference type="InterPro" id="IPR023614">
    <property type="entry name" value="Porin_dom_sf"/>
</dbReference>
<dbReference type="Proteomes" id="UP001295469">
    <property type="component" value="Chromosome A06"/>
</dbReference>
<dbReference type="NCBIfam" id="NF003013">
    <property type="entry name" value="PRK03846.1"/>
    <property type="match status" value="1"/>
</dbReference>
<evidence type="ECO:0000259" key="8">
    <source>
        <dbReference type="Pfam" id="PF01583"/>
    </source>
</evidence>
<name>A0A816SLH7_BRANA</name>
<dbReference type="Gene3D" id="3.40.50.300">
    <property type="entry name" value="P-loop containing nucleotide triphosphate hydrolases"/>
    <property type="match status" value="1"/>
</dbReference>
<dbReference type="HAMAP" id="MF_00065">
    <property type="entry name" value="Adenylyl_sulf_kinase"/>
    <property type="match status" value="1"/>
</dbReference>
<evidence type="ECO:0000256" key="7">
    <source>
        <dbReference type="ARBA" id="ARBA00022840"/>
    </source>
</evidence>
<evidence type="ECO:0000256" key="2">
    <source>
        <dbReference type="ARBA" id="ARBA00009624"/>
    </source>
</evidence>
<dbReference type="InterPro" id="IPR002891">
    <property type="entry name" value="APS"/>
</dbReference>
<comment type="similarity">
    <text evidence="2">Belongs to the eukaryotic mitochondrial porin (TC 1.B.8.1) family.</text>
</comment>
<dbReference type="GO" id="GO:0000103">
    <property type="term" value="P:sulfate assimilation"/>
    <property type="evidence" value="ECO:0007669"/>
    <property type="project" value="InterPro"/>
</dbReference>
<dbReference type="InterPro" id="IPR001925">
    <property type="entry name" value="Porin_Euk"/>
</dbReference>
<comment type="pathway">
    <text evidence="1">Sulfur metabolism.</text>
</comment>
<accession>A0A816SLH7</accession>
<evidence type="ECO:0000256" key="6">
    <source>
        <dbReference type="ARBA" id="ARBA00022777"/>
    </source>
</evidence>
<dbReference type="GO" id="GO:0004020">
    <property type="term" value="F:adenylylsulfate kinase activity"/>
    <property type="evidence" value="ECO:0007669"/>
    <property type="project" value="UniProtKB-EC"/>
</dbReference>
<evidence type="ECO:0000256" key="5">
    <source>
        <dbReference type="ARBA" id="ARBA00022741"/>
    </source>
</evidence>
<keyword evidence="5" id="KW-0547">Nucleotide-binding</keyword>
<keyword evidence="7" id="KW-0067">ATP-binding</keyword>